<evidence type="ECO:0000256" key="1">
    <source>
        <dbReference type="ARBA" id="ARBA00008791"/>
    </source>
</evidence>
<dbReference type="SUPFAM" id="SSF52402">
    <property type="entry name" value="Adenine nucleotide alpha hydrolases-like"/>
    <property type="match status" value="2"/>
</dbReference>
<dbReference type="PANTHER" id="PTHR46268:SF6">
    <property type="entry name" value="UNIVERSAL STRESS PROTEIN UP12"/>
    <property type="match status" value="1"/>
</dbReference>
<keyword evidence="4" id="KW-1185">Reference proteome</keyword>
<dbReference type="OrthoDB" id="9788959at2"/>
<dbReference type="Pfam" id="PF00582">
    <property type="entry name" value="Usp"/>
    <property type="match status" value="1"/>
</dbReference>
<dbReference type="AlphaFoldDB" id="A0A3L9YDJ1"/>
<reference evidence="3 4" key="1">
    <citation type="submission" date="2018-10" db="EMBL/GenBank/DDBJ databases">
        <title>Genomic Encyclopedia of Archaeal and Bacterial Type Strains, Phase II (KMG-II): from individual species to whole genera.</title>
        <authorList>
            <person name="Goeker M."/>
        </authorList>
    </citation>
    <scope>NUCLEOTIDE SEQUENCE [LARGE SCALE GENOMIC DNA]</scope>
    <source>
        <strain evidence="3 4">DSM 23424</strain>
    </source>
</reference>
<proteinExistence type="inferred from homology"/>
<feature type="domain" description="UspA" evidence="2">
    <location>
        <begin position="1"/>
        <end position="146"/>
    </location>
</feature>
<name>A0A3L9YDJ1_9FLAO</name>
<dbReference type="RefSeq" id="WP_121907708.1">
    <property type="nucleotide sequence ID" value="NZ_REFC01000013.1"/>
</dbReference>
<protein>
    <submittedName>
        <fullName evidence="3">Nucleotide-binding universal stress UspA family protein</fullName>
    </submittedName>
</protein>
<dbReference type="EMBL" id="REFC01000013">
    <property type="protein sequence ID" value="RMA58766.1"/>
    <property type="molecule type" value="Genomic_DNA"/>
</dbReference>
<dbReference type="Proteomes" id="UP000271339">
    <property type="component" value="Unassembled WGS sequence"/>
</dbReference>
<comment type="caution">
    <text evidence="3">The sequence shown here is derived from an EMBL/GenBank/DDBJ whole genome shotgun (WGS) entry which is preliminary data.</text>
</comment>
<dbReference type="PANTHER" id="PTHR46268">
    <property type="entry name" value="STRESS RESPONSE PROTEIN NHAX"/>
    <property type="match status" value="1"/>
</dbReference>
<dbReference type="Gene3D" id="3.40.50.12370">
    <property type="match status" value="1"/>
</dbReference>
<sequence length="282" mass="32547">MKRILLPTDFSENAYNAVKYAVQFLKNEVCEFYLLHTYTPAIVSSASILDSYSALTLQKATQNKAQLMLDELKEKIREEFPNDKHSFISIASFNLLIAEMRILIVERSIDYVIMGTQGATGAKEVFLGTQTMYAIKKLKCPVLAVPAKFQYETPQEILFPTDYKLDTNNIYLSMLRELCDQHVSRLHILNSYYGTPLTEEQLDNKAFLDAYFIDNAHLFHIAEDLDVLGAVRQFQTRAKINFMVMFHNKHNFLENMLFKPVINQVVYHTNVPFLVIPAVKRQ</sequence>
<dbReference type="PRINTS" id="PR01438">
    <property type="entry name" value="UNVRSLSTRESS"/>
</dbReference>
<comment type="similarity">
    <text evidence="1">Belongs to the universal stress protein A family.</text>
</comment>
<gene>
    <name evidence="3" type="ORF">BXY75_2143</name>
</gene>
<accession>A0A3L9YDJ1</accession>
<dbReference type="InterPro" id="IPR006015">
    <property type="entry name" value="Universal_stress_UspA"/>
</dbReference>
<evidence type="ECO:0000313" key="3">
    <source>
        <dbReference type="EMBL" id="RMA58766.1"/>
    </source>
</evidence>
<dbReference type="CDD" id="cd00293">
    <property type="entry name" value="USP-like"/>
    <property type="match status" value="1"/>
</dbReference>
<evidence type="ECO:0000259" key="2">
    <source>
        <dbReference type="Pfam" id="PF00582"/>
    </source>
</evidence>
<dbReference type="InterPro" id="IPR006016">
    <property type="entry name" value="UspA"/>
</dbReference>
<organism evidence="3 4">
    <name type="scientific">Ulvibacter antarcticus</name>
    <dbReference type="NCBI Taxonomy" id="442714"/>
    <lineage>
        <taxon>Bacteria</taxon>
        <taxon>Pseudomonadati</taxon>
        <taxon>Bacteroidota</taxon>
        <taxon>Flavobacteriia</taxon>
        <taxon>Flavobacteriales</taxon>
        <taxon>Flavobacteriaceae</taxon>
        <taxon>Ulvibacter</taxon>
    </lineage>
</organism>
<evidence type="ECO:0000313" key="4">
    <source>
        <dbReference type="Proteomes" id="UP000271339"/>
    </source>
</evidence>